<evidence type="ECO:0000256" key="1">
    <source>
        <dbReference type="ARBA" id="ARBA00009673"/>
    </source>
</evidence>
<evidence type="ECO:0000256" key="2">
    <source>
        <dbReference type="ARBA" id="ARBA00033425"/>
    </source>
</evidence>
<gene>
    <name evidence="3" type="primary">dtd</name>
    <name evidence="3" type="ORF">KM92DES2_10098</name>
</gene>
<organism evidence="3">
    <name type="scientific">uncultured Desulfovibrio sp</name>
    <dbReference type="NCBI Taxonomy" id="167968"/>
    <lineage>
        <taxon>Bacteria</taxon>
        <taxon>Pseudomonadati</taxon>
        <taxon>Thermodesulfobacteriota</taxon>
        <taxon>Desulfovibrionia</taxon>
        <taxon>Desulfovibrionales</taxon>
        <taxon>Desulfovibrionaceae</taxon>
        <taxon>Desulfovibrio</taxon>
        <taxon>environmental samples</taxon>
    </lineage>
</organism>
<dbReference type="PANTHER" id="PTHR10472:SF5">
    <property type="entry name" value="D-AMINOACYL-TRNA DEACYLASE 1"/>
    <property type="match status" value="1"/>
</dbReference>
<dbReference type="PANTHER" id="PTHR10472">
    <property type="entry name" value="D-TYROSYL-TRNA TYR DEACYLASE"/>
    <property type="match status" value="1"/>
</dbReference>
<dbReference type="SUPFAM" id="SSF69500">
    <property type="entry name" value="DTD-like"/>
    <property type="match status" value="1"/>
</dbReference>
<dbReference type="EMBL" id="FLUP01000001">
    <property type="protein sequence ID" value="SBV91190.1"/>
    <property type="molecule type" value="Genomic_DNA"/>
</dbReference>
<sequence>MRIIAQRVKEASVSVDGRLVAAINTGIMALVAFGQEDGPEFRSSPAFTGMARKLVGLRIFPGTGENAHKFHLSLDEIGGQILLVPQFTLYADCHKGRRPSFTDAGDPAWAKDMFTDFVQMVDETCAVSVSSGIFGADMDVRLCNWGPVTISLDSANLFSR</sequence>
<name>A0A212IVH7_9BACT</name>
<accession>A0A212IVH7</accession>
<dbReference type="NCBIfam" id="TIGR00256">
    <property type="entry name" value="D-aminoacyl-tRNA deacylase"/>
    <property type="match status" value="1"/>
</dbReference>
<dbReference type="FunFam" id="3.50.80.10:FF:000001">
    <property type="entry name" value="D-aminoacyl-tRNA deacylase"/>
    <property type="match status" value="1"/>
</dbReference>
<dbReference type="Gene3D" id="3.50.80.10">
    <property type="entry name" value="D-tyrosyl-tRNA(Tyr) deacylase"/>
    <property type="match status" value="1"/>
</dbReference>
<dbReference type="GO" id="GO:0051500">
    <property type="term" value="F:D-tyrosyl-tRNA(Tyr) deacylase activity"/>
    <property type="evidence" value="ECO:0007669"/>
    <property type="project" value="TreeGrafter"/>
</dbReference>
<comment type="similarity">
    <text evidence="1">Belongs to the DTD family.</text>
</comment>
<dbReference type="GO" id="GO:0005737">
    <property type="term" value="C:cytoplasm"/>
    <property type="evidence" value="ECO:0007669"/>
    <property type="project" value="InterPro"/>
</dbReference>
<dbReference type="InterPro" id="IPR003732">
    <property type="entry name" value="Daa-tRNA_deacyls_DTD"/>
</dbReference>
<dbReference type="RefSeq" id="WP_192111652.1">
    <property type="nucleotide sequence ID" value="NZ_CABUEN010000014.1"/>
</dbReference>
<dbReference type="Pfam" id="PF02580">
    <property type="entry name" value="Tyr_Deacylase"/>
    <property type="match status" value="1"/>
</dbReference>
<evidence type="ECO:0000313" key="3">
    <source>
        <dbReference type="EMBL" id="SBV91190.1"/>
    </source>
</evidence>
<reference evidence="3" key="1">
    <citation type="submission" date="2016-04" db="EMBL/GenBank/DDBJ databases">
        <authorList>
            <person name="Evans L.H."/>
            <person name="Alamgir A."/>
            <person name="Owens N."/>
            <person name="Weber N.D."/>
            <person name="Virtaneva K."/>
            <person name="Barbian K."/>
            <person name="Babar A."/>
            <person name="Rosenke K."/>
        </authorList>
    </citation>
    <scope>NUCLEOTIDE SEQUENCE</scope>
    <source>
        <strain evidence="3">92-2</strain>
    </source>
</reference>
<proteinExistence type="inferred from homology"/>
<dbReference type="AlphaFoldDB" id="A0A212IVH7"/>
<dbReference type="InterPro" id="IPR023509">
    <property type="entry name" value="DTD-like_sf"/>
</dbReference>
<protein>
    <recommendedName>
        <fullName evidence="2">D-tyrosyl-tRNA(Tyr) deacylase</fullName>
    </recommendedName>
</protein>
<keyword evidence="3" id="KW-0378">Hydrolase</keyword>